<dbReference type="GO" id="GO:0061503">
    <property type="term" value="F:tRNA threonylcarbamoyladenosine dehydratase"/>
    <property type="evidence" value="ECO:0007669"/>
    <property type="project" value="TreeGrafter"/>
</dbReference>
<dbReference type="InterPro" id="IPR000594">
    <property type="entry name" value="ThiF_NAD_FAD-bd"/>
</dbReference>
<keyword evidence="3" id="KW-1185">Reference proteome</keyword>
<dbReference type="Proteomes" id="UP000295724">
    <property type="component" value="Unassembled WGS sequence"/>
</dbReference>
<accession>A0A4R6XVS9</accession>
<dbReference type="SUPFAM" id="SSF69572">
    <property type="entry name" value="Activating enzymes of the ubiquitin-like proteins"/>
    <property type="match status" value="1"/>
</dbReference>
<comment type="caution">
    <text evidence="2">The sequence shown here is derived from an EMBL/GenBank/DDBJ whole genome shotgun (WGS) entry which is preliminary data.</text>
</comment>
<evidence type="ECO:0000259" key="1">
    <source>
        <dbReference type="Pfam" id="PF00899"/>
    </source>
</evidence>
<dbReference type="GO" id="GO:0061504">
    <property type="term" value="P:cyclic threonylcarbamoyladenosine biosynthetic process"/>
    <property type="evidence" value="ECO:0007669"/>
    <property type="project" value="TreeGrafter"/>
</dbReference>
<protein>
    <submittedName>
        <fullName evidence="2">tRNA A37 threonylcarbamoyladenosine dehydratase</fullName>
    </submittedName>
</protein>
<dbReference type="EMBL" id="SNZB01000003">
    <property type="protein sequence ID" value="TDR20578.1"/>
    <property type="molecule type" value="Genomic_DNA"/>
</dbReference>
<dbReference type="RefSeq" id="WP_099018418.1">
    <property type="nucleotide sequence ID" value="NZ_NIHB01000001.1"/>
</dbReference>
<dbReference type="Gene3D" id="3.40.50.720">
    <property type="entry name" value="NAD(P)-binding Rossmann-like Domain"/>
    <property type="match status" value="1"/>
</dbReference>
<dbReference type="AlphaFoldDB" id="A0A4R6XVS9"/>
<sequence length="244" mass="26918">MKARFGGIERLYGVAQLSRLQNSHVAIVGVGGVGCWSAEMLARAGVGKITLIDADELCVTNINRQIHALDSTVGQSKVQVMADRIKDINPDCQVTCHETFFMAKNADELLLEYDYLIDAIDSINHKVLLLVECRRRKIPVVTCGGAGGKTNLSRIQTADLTKTRGDRLLRKVRKEMRNNHGMKKTKKFKIQAVFLDQEMLLPGSDDNQPTSRKLDCDSGYGTSPMVISSMGIRAADVVISQLLK</sequence>
<evidence type="ECO:0000313" key="3">
    <source>
        <dbReference type="Proteomes" id="UP000295724"/>
    </source>
</evidence>
<proteinExistence type="predicted"/>
<dbReference type="InterPro" id="IPR035985">
    <property type="entry name" value="Ubiquitin-activating_enz"/>
</dbReference>
<gene>
    <name evidence="2" type="ORF">C8D91_1552</name>
</gene>
<name>A0A4R6XVS9_9GAMM</name>
<dbReference type="GO" id="GO:0008641">
    <property type="term" value="F:ubiquitin-like modifier activating enzyme activity"/>
    <property type="evidence" value="ECO:0007669"/>
    <property type="project" value="InterPro"/>
</dbReference>
<dbReference type="OrthoDB" id="9804150at2"/>
<evidence type="ECO:0000313" key="2">
    <source>
        <dbReference type="EMBL" id="TDR20578.1"/>
    </source>
</evidence>
<dbReference type="Pfam" id="PF00899">
    <property type="entry name" value="ThiF"/>
    <property type="match status" value="1"/>
</dbReference>
<reference evidence="2 3" key="1">
    <citation type="submission" date="2019-03" db="EMBL/GenBank/DDBJ databases">
        <title>Genomic Encyclopedia of Type Strains, Phase IV (KMG-IV): sequencing the most valuable type-strain genomes for metagenomic binning, comparative biology and taxonomic classification.</title>
        <authorList>
            <person name="Goeker M."/>
        </authorList>
    </citation>
    <scope>NUCLEOTIDE SEQUENCE [LARGE SCALE GENOMIC DNA]</scope>
    <source>
        <strain evidence="2 3">DSM 25488</strain>
    </source>
</reference>
<feature type="domain" description="THIF-type NAD/FAD binding fold" evidence="1">
    <location>
        <begin position="11"/>
        <end position="164"/>
    </location>
</feature>
<dbReference type="CDD" id="cd00755">
    <property type="entry name" value="YgdL_like"/>
    <property type="match status" value="1"/>
</dbReference>
<dbReference type="PROSITE" id="PS51257">
    <property type="entry name" value="PROKAR_LIPOPROTEIN"/>
    <property type="match status" value="1"/>
</dbReference>
<organism evidence="2 3">
    <name type="scientific">Marinicella litoralis</name>
    <dbReference type="NCBI Taxonomy" id="644220"/>
    <lineage>
        <taxon>Bacteria</taxon>
        <taxon>Pseudomonadati</taxon>
        <taxon>Pseudomonadota</taxon>
        <taxon>Gammaproteobacteria</taxon>
        <taxon>Lysobacterales</taxon>
        <taxon>Marinicellaceae</taxon>
        <taxon>Marinicella</taxon>
    </lineage>
</organism>
<dbReference type="PANTHER" id="PTHR43267">
    <property type="entry name" value="TRNA THREONYLCARBAMOYLADENOSINE DEHYDRATASE"/>
    <property type="match status" value="1"/>
</dbReference>
<dbReference type="InterPro" id="IPR045886">
    <property type="entry name" value="ThiF/MoeB/HesA"/>
</dbReference>
<dbReference type="PANTHER" id="PTHR43267:SF1">
    <property type="entry name" value="TRNA THREONYLCARBAMOYLADENOSINE DEHYDRATASE"/>
    <property type="match status" value="1"/>
</dbReference>